<dbReference type="InterPro" id="IPR011008">
    <property type="entry name" value="Dimeric_a/b-barrel"/>
</dbReference>
<feature type="domain" description="NIPSNAP" evidence="1">
    <location>
        <begin position="5"/>
        <end position="79"/>
    </location>
</feature>
<gene>
    <name evidence="2" type="ORF">OD750_011930</name>
</gene>
<name>A0A9X3YM49_9GAMM</name>
<evidence type="ECO:0000259" key="1">
    <source>
        <dbReference type="Pfam" id="PF07978"/>
    </source>
</evidence>
<reference evidence="2" key="1">
    <citation type="submission" date="2023-02" db="EMBL/GenBank/DDBJ databases">
        <title>Tahibacter soli sp. nov. isolated from soil.</title>
        <authorList>
            <person name="Baek J.H."/>
            <person name="Lee J.K."/>
            <person name="Choi D.G."/>
            <person name="Jeon C.O."/>
        </authorList>
    </citation>
    <scope>NUCLEOTIDE SEQUENCE</scope>
    <source>
        <strain evidence="2">BL</strain>
    </source>
</reference>
<dbReference type="EMBL" id="JAOVZO020000017">
    <property type="protein sequence ID" value="MDC8013248.1"/>
    <property type="molecule type" value="Genomic_DNA"/>
</dbReference>
<keyword evidence="3" id="KW-1185">Reference proteome</keyword>
<organism evidence="2 3">
    <name type="scientific">Tahibacter soli</name>
    <dbReference type="NCBI Taxonomy" id="2983605"/>
    <lineage>
        <taxon>Bacteria</taxon>
        <taxon>Pseudomonadati</taxon>
        <taxon>Pseudomonadota</taxon>
        <taxon>Gammaproteobacteria</taxon>
        <taxon>Lysobacterales</taxon>
        <taxon>Rhodanobacteraceae</taxon>
        <taxon>Tahibacter</taxon>
    </lineage>
</organism>
<dbReference type="Pfam" id="PF07978">
    <property type="entry name" value="NIPSNAP"/>
    <property type="match status" value="1"/>
</dbReference>
<protein>
    <submittedName>
        <fullName evidence="2">NIPSNAP family protein</fullName>
    </submittedName>
</protein>
<evidence type="ECO:0000313" key="2">
    <source>
        <dbReference type="EMBL" id="MDC8013248.1"/>
    </source>
</evidence>
<dbReference type="Gene3D" id="3.30.70.100">
    <property type="match status" value="1"/>
</dbReference>
<dbReference type="SUPFAM" id="SSF54909">
    <property type="entry name" value="Dimeric alpha+beta barrel"/>
    <property type="match status" value="1"/>
</dbReference>
<accession>A0A9X3YM49</accession>
<proteinExistence type="predicted"/>
<dbReference type="Proteomes" id="UP001139971">
    <property type="component" value="Unassembled WGS sequence"/>
</dbReference>
<dbReference type="AlphaFoldDB" id="A0A9X3YM49"/>
<evidence type="ECO:0000313" key="3">
    <source>
        <dbReference type="Proteomes" id="UP001139971"/>
    </source>
</evidence>
<dbReference type="RefSeq" id="WP_263545458.1">
    <property type="nucleotide sequence ID" value="NZ_JAOVZO020000017.1"/>
</dbReference>
<dbReference type="InterPro" id="IPR012577">
    <property type="entry name" value="NIPSNAP"/>
</dbReference>
<sequence length="115" mass="12757">MRRLVEIRSYKLKPGTRDAFHAAMAGVAVPMLRQWHTDVVAFGPSAHAADTYFLVRAYADLDDLDARQDAFYGSDAWRSGPRESVISLIGTFLNTVLWLSADGVEDLRRSNAVAT</sequence>
<comment type="caution">
    <text evidence="2">The sequence shown here is derived from an EMBL/GenBank/DDBJ whole genome shotgun (WGS) entry which is preliminary data.</text>
</comment>